<dbReference type="InterPro" id="IPR005907">
    <property type="entry name" value="G1P_thy_trans_s"/>
</dbReference>
<keyword evidence="5" id="KW-0808">Transferase</keyword>
<evidence type="ECO:0000256" key="5">
    <source>
        <dbReference type="ARBA" id="ARBA00022679"/>
    </source>
</evidence>
<evidence type="ECO:0000256" key="11">
    <source>
        <dbReference type="ARBA" id="ARBA00049336"/>
    </source>
</evidence>
<evidence type="ECO:0000256" key="6">
    <source>
        <dbReference type="ARBA" id="ARBA00022695"/>
    </source>
</evidence>
<comment type="cofactor">
    <cofactor evidence="1">
        <name>Mg(2+)</name>
        <dbReference type="ChEBI" id="CHEBI:18420"/>
    </cofactor>
</comment>
<evidence type="ECO:0000256" key="10">
    <source>
        <dbReference type="ARBA" id="ARBA00032598"/>
    </source>
</evidence>
<evidence type="ECO:0000313" key="13">
    <source>
        <dbReference type="EMBL" id="QOV19221.1"/>
    </source>
</evidence>
<dbReference type="SUPFAM" id="SSF53448">
    <property type="entry name" value="Nucleotide-diphospho-sugar transferases"/>
    <property type="match status" value="1"/>
</dbReference>
<comment type="catalytic activity">
    <reaction evidence="11">
        <text>dTTP + alpha-D-glucose 1-phosphate + H(+) = dTDP-alpha-D-glucose + diphosphate</text>
        <dbReference type="Rhea" id="RHEA:15225"/>
        <dbReference type="ChEBI" id="CHEBI:15378"/>
        <dbReference type="ChEBI" id="CHEBI:33019"/>
        <dbReference type="ChEBI" id="CHEBI:37568"/>
        <dbReference type="ChEBI" id="CHEBI:57477"/>
        <dbReference type="ChEBI" id="CHEBI:58601"/>
        <dbReference type="EC" id="2.7.7.24"/>
    </reaction>
</comment>
<name>A0A7M2RGQ1_9FIRM</name>
<dbReference type="PANTHER" id="PTHR43532">
    <property type="entry name" value="GLUCOSE-1-PHOSPHATE THYMIDYLYLTRANSFERASE"/>
    <property type="match status" value="1"/>
</dbReference>
<dbReference type="EC" id="2.7.7.24" evidence="3"/>
<dbReference type="EMBL" id="CP063304">
    <property type="protein sequence ID" value="QOV19221.1"/>
    <property type="molecule type" value="Genomic_DNA"/>
</dbReference>
<keyword evidence="14" id="KW-1185">Reference proteome</keyword>
<evidence type="ECO:0000259" key="12">
    <source>
        <dbReference type="Pfam" id="PF00483"/>
    </source>
</evidence>
<evidence type="ECO:0000256" key="4">
    <source>
        <dbReference type="ARBA" id="ARBA00017654"/>
    </source>
</evidence>
<dbReference type="Pfam" id="PF00483">
    <property type="entry name" value="NTP_transferase"/>
    <property type="match status" value="1"/>
</dbReference>
<dbReference type="GO" id="GO:0046872">
    <property type="term" value="F:metal ion binding"/>
    <property type="evidence" value="ECO:0007669"/>
    <property type="project" value="UniProtKB-KW"/>
</dbReference>
<evidence type="ECO:0000256" key="3">
    <source>
        <dbReference type="ARBA" id="ARBA00012461"/>
    </source>
</evidence>
<dbReference type="InterPro" id="IPR029044">
    <property type="entry name" value="Nucleotide-diphossugar_trans"/>
</dbReference>
<evidence type="ECO:0000256" key="8">
    <source>
        <dbReference type="ARBA" id="ARBA00022842"/>
    </source>
</evidence>
<keyword evidence="8" id="KW-0460">Magnesium</keyword>
<keyword evidence="7" id="KW-0479">Metal-binding</keyword>
<reference evidence="13 14" key="1">
    <citation type="submission" date="2020-10" db="EMBL/GenBank/DDBJ databases">
        <title>Blautia liquoris sp.nov., isolated from the mud in a fermentation cellar used for the production of Chinese strong-flavoured liquor.</title>
        <authorList>
            <person name="Lu L."/>
        </authorList>
    </citation>
    <scope>NUCLEOTIDE SEQUENCE [LARGE SCALE GENOMIC DNA]</scope>
    <source>
        <strain evidence="13 14">LZLJ-3</strain>
    </source>
</reference>
<comment type="similarity">
    <text evidence="2">Belongs to the glucose-1-phosphate thymidylyltransferase family.</text>
</comment>
<sequence length="255" mass="29002">MQEVVGFIPAAGVGSRMSGFPIMKEMLPMPASVSKDEKTSILIDNAIRSMIDNGITTIVFVVNDEKRELINYINREYVYPQKIQAAFIYQRIDGKHYGVPFAIESAYNFLKGKTVVMRFPDTLLLADVNLEGLLKCHESNNSDLTLGIFQTAYPERLGPVHMDKAGMISKLEDKPKGPTVYNTWNCIVWGDKFTDEVVHCINEKKSQGNEKEMIIAEIMQKFIAQKRAYAYEFENVVCIDVSSIKELEKIWENKN</sequence>
<dbReference type="Gene3D" id="3.90.550.10">
    <property type="entry name" value="Spore Coat Polysaccharide Biosynthesis Protein SpsA, Chain A"/>
    <property type="match status" value="1"/>
</dbReference>
<evidence type="ECO:0000256" key="2">
    <source>
        <dbReference type="ARBA" id="ARBA00010480"/>
    </source>
</evidence>
<dbReference type="PANTHER" id="PTHR43532:SF1">
    <property type="entry name" value="GLUCOSE-1-PHOSPHATE THYMIDYLYLTRANSFERASE 1"/>
    <property type="match status" value="1"/>
</dbReference>
<gene>
    <name evidence="13" type="ORF">INP51_14930</name>
</gene>
<dbReference type="Proteomes" id="UP000593601">
    <property type="component" value="Chromosome"/>
</dbReference>
<evidence type="ECO:0000256" key="9">
    <source>
        <dbReference type="ARBA" id="ARBA00032492"/>
    </source>
</evidence>
<dbReference type="RefSeq" id="WP_193735568.1">
    <property type="nucleotide sequence ID" value="NZ_CP063304.1"/>
</dbReference>
<dbReference type="GO" id="GO:0008879">
    <property type="term" value="F:glucose-1-phosphate thymidylyltransferase activity"/>
    <property type="evidence" value="ECO:0007669"/>
    <property type="project" value="UniProtKB-EC"/>
</dbReference>
<evidence type="ECO:0000256" key="1">
    <source>
        <dbReference type="ARBA" id="ARBA00001946"/>
    </source>
</evidence>
<keyword evidence="6" id="KW-0548">Nucleotidyltransferase</keyword>
<dbReference type="AlphaFoldDB" id="A0A7M2RGQ1"/>
<dbReference type="InterPro" id="IPR005835">
    <property type="entry name" value="NTP_transferase_dom"/>
</dbReference>
<accession>A0A7M2RGQ1</accession>
<protein>
    <recommendedName>
        <fullName evidence="4">Glucose-1-phosphate thymidylyltransferase</fullName>
        <ecNumber evidence="3">2.7.7.24</ecNumber>
    </recommendedName>
    <alternativeName>
        <fullName evidence="10">dTDP-glucose pyrophosphorylase</fullName>
    </alternativeName>
    <alternativeName>
        <fullName evidence="9">dTDP-glucose synthase</fullName>
    </alternativeName>
</protein>
<organism evidence="13 14">
    <name type="scientific">Blautia liquoris</name>
    <dbReference type="NCBI Taxonomy" id="2779518"/>
    <lineage>
        <taxon>Bacteria</taxon>
        <taxon>Bacillati</taxon>
        <taxon>Bacillota</taxon>
        <taxon>Clostridia</taxon>
        <taxon>Lachnospirales</taxon>
        <taxon>Lachnospiraceae</taxon>
        <taxon>Blautia</taxon>
    </lineage>
</organism>
<dbReference type="KEGG" id="bliq:INP51_14930"/>
<feature type="domain" description="Nucleotidyl transferase" evidence="12">
    <location>
        <begin position="9"/>
        <end position="247"/>
    </location>
</feature>
<proteinExistence type="inferred from homology"/>
<evidence type="ECO:0000313" key="14">
    <source>
        <dbReference type="Proteomes" id="UP000593601"/>
    </source>
</evidence>
<evidence type="ECO:0000256" key="7">
    <source>
        <dbReference type="ARBA" id="ARBA00022723"/>
    </source>
</evidence>